<dbReference type="AlphaFoldDB" id="A0A154V3V6"/>
<dbReference type="EMBL" id="LQXA01000013">
    <property type="protein sequence ID" value="KZC96055.1"/>
    <property type="molecule type" value="Genomic_DNA"/>
</dbReference>
<evidence type="ECO:0000313" key="1">
    <source>
        <dbReference type="EMBL" id="KZC96055.1"/>
    </source>
</evidence>
<dbReference type="STRING" id="31965.AWH51_04510"/>
<dbReference type="OrthoDB" id="9785673at2"/>
<organism evidence="1 2">
    <name type="scientific">Clavibacter tessellarius</name>
    <dbReference type="NCBI Taxonomy" id="31965"/>
    <lineage>
        <taxon>Bacteria</taxon>
        <taxon>Bacillati</taxon>
        <taxon>Actinomycetota</taxon>
        <taxon>Actinomycetes</taxon>
        <taxon>Micrococcales</taxon>
        <taxon>Microbacteriaceae</taxon>
        <taxon>Clavibacter</taxon>
    </lineage>
</organism>
<protein>
    <submittedName>
        <fullName evidence="1">Uncharacterized protein</fullName>
    </submittedName>
</protein>
<comment type="caution">
    <text evidence="1">The sequence shown here is derived from an EMBL/GenBank/DDBJ whole genome shotgun (WGS) entry which is preliminary data.</text>
</comment>
<proteinExistence type="predicted"/>
<dbReference type="Gene3D" id="3.40.1000.10">
    <property type="entry name" value="Mog1/PsbP, alpha/beta/alpha sandwich"/>
    <property type="match status" value="1"/>
</dbReference>
<dbReference type="RefSeq" id="WP_063070577.1">
    <property type="nucleotide sequence ID" value="NZ_LQXA01000013.1"/>
</dbReference>
<reference evidence="1 2" key="1">
    <citation type="submission" date="2016-01" db="EMBL/GenBank/DDBJ databases">
        <title>Draft genome sequence of Clavibacter michiganensis subsp. tessellarius DOAB 609.</title>
        <authorList>
            <person name="Tambong J.T."/>
        </authorList>
    </citation>
    <scope>NUCLEOTIDE SEQUENCE [LARGE SCALE GENOMIC DNA]</scope>
    <source>
        <strain evidence="1 2">DOAB 609</strain>
    </source>
</reference>
<accession>A0A154V3V6</accession>
<name>A0A154V3V6_9MICO</name>
<sequence length="135" mass="15029">MPTTWEILETGDDRVVVIAEPQRKDATFRANAVVLVRESTETIVELGARCIAQAHAYSGWSHVYSDMEWNRDDAMGRVVHYLYEASGVCVAVAQYVFSTGSRSIEVTGSCDVVDLLAYDEMFNMIASSTEMRVHA</sequence>
<evidence type="ECO:0000313" key="2">
    <source>
        <dbReference type="Proteomes" id="UP000076218"/>
    </source>
</evidence>
<dbReference type="Proteomes" id="UP000076218">
    <property type="component" value="Unassembled WGS sequence"/>
</dbReference>
<gene>
    <name evidence="1" type="ORF">AWH51_04510</name>
</gene>